<keyword evidence="8" id="KW-1185">Reference proteome</keyword>
<dbReference type="Gene3D" id="3.50.50.60">
    <property type="entry name" value="FAD/NAD(P)-binding domain"/>
    <property type="match status" value="1"/>
</dbReference>
<keyword evidence="3" id="KW-0274">FAD</keyword>
<dbReference type="InterPro" id="IPR050562">
    <property type="entry name" value="FAD_mOase_fung"/>
</dbReference>
<feature type="region of interest" description="Disordered" evidence="5">
    <location>
        <begin position="507"/>
        <end position="526"/>
    </location>
</feature>
<dbReference type="Proteomes" id="UP001194580">
    <property type="component" value="Unassembled WGS sequence"/>
</dbReference>
<dbReference type="SUPFAM" id="SSF51905">
    <property type="entry name" value="FAD/NAD(P)-binding domain"/>
    <property type="match status" value="1"/>
</dbReference>
<keyword evidence="4" id="KW-0560">Oxidoreductase</keyword>
<dbReference type="PANTHER" id="PTHR47356">
    <property type="entry name" value="FAD-DEPENDENT MONOOXYGENASE ASQG-RELATED"/>
    <property type="match status" value="1"/>
</dbReference>
<keyword evidence="2" id="KW-0285">Flavoprotein</keyword>
<evidence type="ECO:0000256" key="2">
    <source>
        <dbReference type="ARBA" id="ARBA00022630"/>
    </source>
</evidence>
<organism evidence="7 8">
    <name type="scientific">Linnemannia exigua</name>
    <dbReference type="NCBI Taxonomy" id="604196"/>
    <lineage>
        <taxon>Eukaryota</taxon>
        <taxon>Fungi</taxon>
        <taxon>Fungi incertae sedis</taxon>
        <taxon>Mucoromycota</taxon>
        <taxon>Mortierellomycotina</taxon>
        <taxon>Mortierellomycetes</taxon>
        <taxon>Mortierellales</taxon>
        <taxon>Mortierellaceae</taxon>
        <taxon>Linnemannia</taxon>
    </lineage>
</organism>
<dbReference type="InterPro" id="IPR036188">
    <property type="entry name" value="FAD/NAD-bd_sf"/>
</dbReference>
<evidence type="ECO:0000256" key="5">
    <source>
        <dbReference type="SAM" id="MobiDB-lite"/>
    </source>
</evidence>
<dbReference type="GO" id="GO:0004497">
    <property type="term" value="F:monooxygenase activity"/>
    <property type="evidence" value="ECO:0007669"/>
    <property type="project" value="InterPro"/>
</dbReference>
<dbReference type="Pfam" id="PF01494">
    <property type="entry name" value="FAD_binding_3"/>
    <property type="match status" value="2"/>
</dbReference>
<feature type="domain" description="FAD-binding" evidence="6">
    <location>
        <begin position="292"/>
        <end position="373"/>
    </location>
</feature>
<proteinExistence type="inferred from homology"/>
<evidence type="ECO:0000313" key="7">
    <source>
        <dbReference type="EMBL" id="KAG0280162.1"/>
    </source>
</evidence>
<comment type="similarity">
    <text evidence="1">Belongs to the paxM FAD-dependent monooxygenase family.</text>
</comment>
<dbReference type="InterPro" id="IPR002938">
    <property type="entry name" value="FAD-bd"/>
</dbReference>
<evidence type="ECO:0000256" key="3">
    <source>
        <dbReference type="ARBA" id="ARBA00022827"/>
    </source>
</evidence>
<dbReference type="GO" id="GO:0071949">
    <property type="term" value="F:FAD binding"/>
    <property type="evidence" value="ECO:0007669"/>
    <property type="project" value="InterPro"/>
</dbReference>
<comment type="caution">
    <text evidence="7">The sequence shown here is derived from an EMBL/GenBank/DDBJ whole genome shotgun (WGS) entry which is preliminary data.</text>
</comment>
<evidence type="ECO:0000313" key="8">
    <source>
        <dbReference type="Proteomes" id="UP001194580"/>
    </source>
</evidence>
<accession>A0AAD4DK49</accession>
<dbReference type="EMBL" id="JAAAIL010000080">
    <property type="protein sequence ID" value="KAG0280162.1"/>
    <property type="molecule type" value="Genomic_DNA"/>
</dbReference>
<sequence length="526" mass="58807">MMLAILLQKANIPYDIYERAVEVKALGSALYFNATTARIFKQVGIYEELYSLGKDTTCIQIASEQGIEYKMNFKDQLELFGSKGYIISRPILYDVLRRQVPKERFRMGHKVVSITQHDGNDADKQGTKGSVTVEFQDGSTASGSILVGADGAYSVIRQNLYSHLKEKNLLPLSDDVPLPFSAICLVGQTAPLDPEMYPYLKIEDCQFIRTLGDNKPYAWTYFTTKQNTICWMVIQYLDKVTRLQNDPFHNSEWGPEAVEKLSGNVRSFPILSGSEKKLTVGDLIDWTPKELVSKVMLEEKVFSTWHHSRTVLIGDACHKLNPAGGSGANCAIHDVVALANRIYALPEKSTKADIDRAFQAYRDERMPWVEAAFNSSTMMKSMVQKGLKATLMRFLSKNMPDWVSRKILINMLYCQPQAAFLPLIENVGSVQPAFQEGLYDTLPIVEARRKQQDSKHVADAAACTTQTNTTCTGHVGPHALEPWRHNVHFSMRGLGWVSWTQHPPTGSCSSNAGRIFQSTSSANDGA</sequence>
<evidence type="ECO:0000259" key="6">
    <source>
        <dbReference type="Pfam" id="PF01494"/>
    </source>
</evidence>
<dbReference type="AlphaFoldDB" id="A0AAD4DK49"/>
<name>A0AAD4DK49_9FUNG</name>
<feature type="domain" description="FAD-binding" evidence="6">
    <location>
        <begin position="1"/>
        <end position="165"/>
    </location>
</feature>
<evidence type="ECO:0000256" key="1">
    <source>
        <dbReference type="ARBA" id="ARBA00007992"/>
    </source>
</evidence>
<protein>
    <recommendedName>
        <fullName evidence="6">FAD-binding domain-containing protein</fullName>
    </recommendedName>
</protein>
<evidence type="ECO:0000256" key="4">
    <source>
        <dbReference type="ARBA" id="ARBA00023002"/>
    </source>
</evidence>
<gene>
    <name evidence="7" type="ORF">BGZ95_011088</name>
</gene>
<reference evidence="7" key="1">
    <citation type="journal article" date="2020" name="Fungal Divers.">
        <title>Resolving the Mortierellaceae phylogeny through synthesis of multi-gene phylogenetics and phylogenomics.</title>
        <authorList>
            <person name="Vandepol N."/>
            <person name="Liber J."/>
            <person name="Desiro A."/>
            <person name="Na H."/>
            <person name="Kennedy M."/>
            <person name="Barry K."/>
            <person name="Grigoriev I.V."/>
            <person name="Miller A.N."/>
            <person name="O'Donnell K."/>
            <person name="Stajich J.E."/>
            <person name="Bonito G."/>
        </authorList>
    </citation>
    <scope>NUCLEOTIDE SEQUENCE</scope>
    <source>
        <strain evidence="7">NRRL 28262</strain>
    </source>
</reference>
<dbReference type="PANTHER" id="PTHR47356:SF2">
    <property type="entry name" value="FAD-BINDING DOMAIN-CONTAINING PROTEIN-RELATED"/>
    <property type="match status" value="1"/>
</dbReference>